<dbReference type="PANTHER" id="PTHR13152">
    <property type="entry name" value="TFIIH, POLYPEPTIDE 4"/>
    <property type="match status" value="1"/>
</dbReference>
<dbReference type="Gene3D" id="3.30.70.2610">
    <property type="match status" value="1"/>
</dbReference>
<name>A0AAV2Z7N8_9STRA</name>
<dbReference type="AlphaFoldDB" id="A0AAV2Z7N8"/>
<dbReference type="GO" id="GO:0005675">
    <property type="term" value="C:transcription factor TFIIH holo complex"/>
    <property type="evidence" value="ECO:0007669"/>
    <property type="project" value="TreeGrafter"/>
</dbReference>
<dbReference type="EMBL" id="DAKRPA010000020">
    <property type="protein sequence ID" value="DBA03386.1"/>
    <property type="molecule type" value="Genomic_DNA"/>
</dbReference>
<evidence type="ECO:0000256" key="8">
    <source>
        <dbReference type="RuleBase" id="RU364024"/>
    </source>
</evidence>
<gene>
    <name evidence="10" type="ORF">N0F65_004663</name>
</gene>
<dbReference type="Pfam" id="PF18307">
    <property type="entry name" value="Tfb2_C"/>
    <property type="match status" value="1"/>
</dbReference>
<comment type="subcellular location">
    <subcellularLocation>
        <location evidence="1 8">Nucleus</location>
    </subcellularLocation>
</comment>
<dbReference type="GO" id="GO:0001671">
    <property type="term" value="F:ATPase activator activity"/>
    <property type="evidence" value="ECO:0007669"/>
    <property type="project" value="InterPro"/>
</dbReference>
<keyword evidence="7 8" id="KW-0539">Nucleus</keyword>
<evidence type="ECO:0000256" key="3">
    <source>
        <dbReference type="ARBA" id="ARBA00022763"/>
    </source>
</evidence>
<comment type="function">
    <text evidence="8">Component of the general transcription and DNA repair factor IIH (TFIIH) core complex which is involved in general and transcription-coupled nucleotide excision repair (NER) of damaged DNA.</text>
</comment>
<evidence type="ECO:0000313" key="10">
    <source>
        <dbReference type="EMBL" id="DBA03386.1"/>
    </source>
</evidence>
<feature type="domain" description="Transcription factor Tfb2 C-terminal" evidence="9">
    <location>
        <begin position="434"/>
        <end position="468"/>
    </location>
</feature>
<keyword evidence="6 8" id="KW-0234">DNA repair</keyword>
<keyword evidence="5 8" id="KW-0804">Transcription</keyword>
<evidence type="ECO:0000256" key="1">
    <source>
        <dbReference type="ARBA" id="ARBA00004123"/>
    </source>
</evidence>
<dbReference type="InterPro" id="IPR004598">
    <property type="entry name" value="TFIIH_p52/Tfb2"/>
</dbReference>
<dbReference type="GO" id="GO:0003690">
    <property type="term" value="F:double-stranded DNA binding"/>
    <property type="evidence" value="ECO:0007669"/>
    <property type="project" value="TreeGrafter"/>
</dbReference>
<proteinExistence type="inferred from homology"/>
<evidence type="ECO:0000256" key="4">
    <source>
        <dbReference type="ARBA" id="ARBA00023015"/>
    </source>
</evidence>
<keyword evidence="3 8" id="KW-0227">DNA damage</keyword>
<evidence type="ECO:0000313" key="11">
    <source>
        <dbReference type="Proteomes" id="UP001146120"/>
    </source>
</evidence>
<keyword evidence="4 8" id="KW-0805">Transcription regulation</keyword>
<comment type="caution">
    <text evidence="10">The sequence shown here is derived from an EMBL/GenBank/DDBJ whole genome shotgun (WGS) entry which is preliminary data.</text>
</comment>
<evidence type="ECO:0000256" key="2">
    <source>
        <dbReference type="ARBA" id="ARBA00007132"/>
    </source>
</evidence>
<dbReference type="Proteomes" id="UP001146120">
    <property type="component" value="Unassembled WGS sequence"/>
</dbReference>
<evidence type="ECO:0000256" key="7">
    <source>
        <dbReference type="ARBA" id="ARBA00023242"/>
    </source>
</evidence>
<sequence>PCQERCTPQTTAAMDAFDFLETLTNASLERLYEDPWACQVVFQALPALAQQFVMRLLSCETAIHQNVLAQWLHALPPDPATSSGMPSPRGTPPRRMPKQFHQALKKLVSLRVFIQVSSDTYQLHPAFQKQLRFALSNLGGSPWENGRLRLGPEEETFTAVDLERYARSRWDSVLHFMVGSTAVREPPRSVIDILVQTRLMAESTDKRALHITDTGYEFMLKDIHVQMWIFVLEYIKTLDKSCVLRQEDILQFLFQISYCQMNEYYAVADLTANQQQLLADFVSFGLLYRRRSSSDRFYTTSLAVNLIFGGSTGQRRSTMNLSSSFADVRSGQKSQLDTRALPSSDVGSELLIVCETNFKVYAYTSSTLHVAMLSVFVDIVAKLPNLAVGFITRESLRSALIHGISAQQIYDFLMKHVHPKMRKNTPVIPENIADQLYLWERERNRISFMEGILFDGFNTKEEFEQACTRKNSKCSLGTIRITCACPFPQMAIRNNIGSRA</sequence>
<dbReference type="InterPro" id="IPR040662">
    <property type="entry name" value="Tfb2_C"/>
</dbReference>
<feature type="non-terminal residue" evidence="10">
    <location>
        <position position="1"/>
    </location>
</feature>
<reference evidence="10" key="1">
    <citation type="submission" date="2022-11" db="EMBL/GenBank/DDBJ databases">
        <authorList>
            <person name="Morgan W.R."/>
            <person name="Tartar A."/>
        </authorList>
    </citation>
    <scope>NUCLEOTIDE SEQUENCE</scope>
    <source>
        <strain evidence="10">ARSEF 373</strain>
    </source>
</reference>
<organism evidence="10 11">
    <name type="scientific">Lagenidium giganteum</name>
    <dbReference type="NCBI Taxonomy" id="4803"/>
    <lineage>
        <taxon>Eukaryota</taxon>
        <taxon>Sar</taxon>
        <taxon>Stramenopiles</taxon>
        <taxon>Oomycota</taxon>
        <taxon>Peronosporomycetes</taxon>
        <taxon>Pythiales</taxon>
        <taxon>Pythiaceae</taxon>
    </lineage>
</organism>
<evidence type="ECO:0000256" key="5">
    <source>
        <dbReference type="ARBA" id="ARBA00023163"/>
    </source>
</evidence>
<dbReference type="Pfam" id="PF03849">
    <property type="entry name" value="Tfb2"/>
    <property type="match status" value="1"/>
</dbReference>
<evidence type="ECO:0000259" key="9">
    <source>
        <dbReference type="Pfam" id="PF18307"/>
    </source>
</evidence>
<dbReference type="PANTHER" id="PTHR13152:SF0">
    <property type="entry name" value="GENERAL TRANSCRIPTION FACTOR IIH SUBUNIT 4"/>
    <property type="match status" value="1"/>
</dbReference>
<evidence type="ECO:0000256" key="6">
    <source>
        <dbReference type="ARBA" id="ARBA00023204"/>
    </source>
</evidence>
<protein>
    <recommendedName>
        <fullName evidence="8">General transcription factor IIH subunit 4</fullName>
    </recommendedName>
</protein>
<dbReference type="GO" id="GO:0006289">
    <property type="term" value="P:nucleotide-excision repair"/>
    <property type="evidence" value="ECO:0007669"/>
    <property type="project" value="InterPro"/>
</dbReference>
<keyword evidence="11" id="KW-1185">Reference proteome</keyword>
<dbReference type="GO" id="GO:0000439">
    <property type="term" value="C:transcription factor TFIIH core complex"/>
    <property type="evidence" value="ECO:0007669"/>
    <property type="project" value="InterPro"/>
</dbReference>
<reference evidence="10" key="2">
    <citation type="journal article" date="2023" name="Microbiol Resour">
        <title>Decontamination and Annotation of the Draft Genome Sequence of the Oomycete Lagenidium giganteum ARSEF 373.</title>
        <authorList>
            <person name="Morgan W.R."/>
            <person name="Tartar A."/>
        </authorList>
    </citation>
    <scope>NUCLEOTIDE SEQUENCE</scope>
    <source>
        <strain evidence="10">ARSEF 373</strain>
    </source>
</reference>
<accession>A0AAV2Z7N8</accession>
<comment type="similarity">
    <text evidence="2 8">Belongs to the TFB2 family.</text>
</comment>